<organism evidence="1 2">
    <name type="scientific">Marininema halotolerans</name>
    <dbReference type="NCBI Taxonomy" id="1155944"/>
    <lineage>
        <taxon>Bacteria</taxon>
        <taxon>Bacillati</taxon>
        <taxon>Bacillota</taxon>
        <taxon>Bacilli</taxon>
        <taxon>Bacillales</taxon>
        <taxon>Thermoactinomycetaceae</taxon>
        <taxon>Marininema</taxon>
    </lineage>
</organism>
<accession>A0A1I6PTS0</accession>
<name>A0A1I6PTS0_9BACL</name>
<evidence type="ECO:0000313" key="1">
    <source>
        <dbReference type="EMBL" id="SFS43445.1"/>
    </source>
</evidence>
<reference evidence="2" key="1">
    <citation type="submission" date="2016-10" db="EMBL/GenBank/DDBJ databases">
        <authorList>
            <person name="Varghese N."/>
            <person name="Submissions S."/>
        </authorList>
    </citation>
    <scope>NUCLEOTIDE SEQUENCE [LARGE SCALE GENOMIC DNA]</scope>
    <source>
        <strain evidence="2">DSM 45789</strain>
    </source>
</reference>
<dbReference type="InterPro" id="IPR041881">
    <property type="entry name" value="PqqD_sf"/>
</dbReference>
<dbReference type="Pfam" id="PF05402">
    <property type="entry name" value="PqqD"/>
    <property type="match status" value="1"/>
</dbReference>
<gene>
    <name evidence="1" type="ORF">SAMN05444972_102118</name>
</gene>
<dbReference type="InterPro" id="IPR008792">
    <property type="entry name" value="PQQD"/>
</dbReference>
<proteinExistence type="predicted"/>
<evidence type="ECO:0000313" key="2">
    <source>
        <dbReference type="Proteomes" id="UP000198660"/>
    </source>
</evidence>
<dbReference type="AlphaFoldDB" id="A0A1I6PTS0"/>
<dbReference type="Proteomes" id="UP000198660">
    <property type="component" value="Unassembled WGS sequence"/>
</dbReference>
<dbReference type="Gene3D" id="1.10.10.1150">
    <property type="entry name" value="Coenzyme PQQ synthesis protein D (PqqD)"/>
    <property type="match status" value="1"/>
</dbReference>
<dbReference type="OrthoDB" id="308521at2"/>
<sequence length="119" mass="13538">MVGNKPSNLLTMLPILKEPFTLARTEDIEADLATLIIPRRGWLERLSIRLFNQPATIRVHMDALGSFVLRRCTGKMTVEELALALEQHFGDQAEPILPRLVTFLQIVEGNGWIRMKSKE</sequence>
<protein>
    <submittedName>
        <fullName evidence="1">Coenzyme PQQ synthesis protein D (PqqD)</fullName>
    </submittedName>
</protein>
<dbReference type="RefSeq" id="WP_091833821.1">
    <property type="nucleotide sequence ID" value="NZ_FPAA01000002.1"/>
</dbReference>
<keyword evidence="2" id="KW-1185">Reference proteome</keyword>
<dbReference type="EMBL" id="FPAA01000002">
    <property type="protein sequence ID" value="SFS43445.1"/>
    <property type="molecule type" value="Genomic_DNA"/>
</dbReference>